<proteinExistence type="predicted"/>
<name>A0AAV3Q425_LITER</name>
<organism evidence="2 3">
    <name type="scientific">Lithospermum erythrorhizon</name>
    <name type="common">Purple gromwell</name>
    <name type="synonym">Lithospermum officinale var. erythrorhizon</name>
    <dbReference type="NCBI Taxonomy" id="34254"/>
    <lineage>
        <taxon>Eukaryota</taxon>
        <taxon>Viridiplantae</taxon>
        <taxon>Streptophyta</taxon>
        <taxon>Embryophyta</taxon>
        <taxon>Tracheophyta</taxon>
        <taxon>Spermatophyta</taxon>
        <taxon>Magnoliopsida</taxon>
        <taxon>eudicotyledons</taxon>
        <taxon>Gunneridae</taxon>
        <taxon>Pentapetalae</taxon>
        <taxon>asterids</taxon>
        <taxon>lamiids</taxon>
        <taxon>Boraginales</taxon>
        <taxon>Boraginaceae</taxon>
        <taxon>Boraginoideae</taxon>
        <taxon>Lithospermeae</taxon>
        <taxon>Lithospermum</taxon>
    </lineage>
</organism>
<feature type="region of interest" description="Disordered" evidence="1">
    <location>
        <begin position="1"/>
        <end position="21"/>
    </location>
</feature>
<dbReference type="EMBL" id="BAABME010019892">
    <property type="protein sequence ID" value="GAA0158680.1"/>
    <property type="molecule type" value="Genomic_DNA"/>
</dbReference>
<keyword evidence="3" id="KW-1185">Reference proteome</keyword>
<accession>A0AAV3Q425</accession>
<evidence type="ECO:0000313" key="2">
    <source>
        <dbReference type="EMBL" id="GAA0158680.1"/>
    </source>
</evidence>
<comment type="caution">
    <text evidence="2">The sequence shown here is derived from an EMBL/GenBank/DDBJ whole genome shotgun (WGS) entry which is preliminary data.</text>
</comment>
<sequence>MADGEATPPQEGGSQPPLYSVGKVLSPTPLFSQVLQGSPQPSVQVFDPVSLPFKPISLYQGNPRYCLNSRRSSPFWKT</sequence>
<gene>
    <name evidence="2" type="ORF">LIER_38708</name>
</gene>
<protein>
    <submittedName>
        <fullName evidence="2">Uncharacterized protein</fullName>
    </submittedName>
</protein>
<dbReference type="Proteomes" id="UP001454036">
    <property type="component" value="Unassembled WGS sequence"/>
</dbReference>
<evidence type="ECO:0000313" key="3">
    <source>
        <dbReference type="Proteomes" id="UP001454036"/>
    </source>
</evidence>
<dbReference type="AlphaFoldDB" id="A0AAV3Q425"/>
<reference evidence="2 3" key="1">
    <citation type="submission" date="2024-01" db="EMBL/GenBank/DDBJ databases">
        <title>The complete chloroplast genome sequence of Lithospermum erythrorhizon: insights into the phylogenetic relationship among Boraginaceae species and the maternal lineages of purple gromwells.</title>
        <authorList>
            <person name="Okada T."/>
            <person name="Watanabe K."/>
        </authorList>
    </citation>
    <scope>NUCLEOTIDE SEQUENCE [LARGE SCALE GENOMIC DNA]</scope>
</reference>
<evidence type="ECO:0000256" key="1">
    <source>
        <dbReference type="SAM" id="MobiDB-lite"/>
    </source>
</evidence>